<gene>
    <name evidence="1" type="ORF">H5411_43705</name>
</gene>
<evidence type="ECO:0000313" key="2">
    <source>
        <dbReference type="Proteomes" id="UP000550260"/>
    </source>
</evidence>
<dbReference type="Proteomes" id="UP000550260">
    <property type="component" value="Unassembled WGS sequence"/>
</dbReference>
<comment type="caution">
    <text evidence="1">The sequence shown here is derived from an EMBL/GenBank/DDBJ whole genome shotgun (WGS) entry which is preliminary data.</text>
</comment>
<protein>
    <submittedName>
        <fullName evidence="1">Uncharacterized protein</fullName>
    </submittedName>
</protein>
<sequence>MTLTDEQVAALKKLRRKFPESAVRQRPVITCPACEVADRDRPGGVCPQHDAAHCETCDETFTVEHDHLDYVGHAHIRERLIEADAGWEWEPLGRNENGTPAFDRDGGLWIRLTVAGVTRLGYGDAEGRRGTAATKEIIGDALRNAGLSFGMALELWKQKPNRRRRAAPSSAAAAPVRLRTADSVRNEIRAFTERCWGWGLPDLDVNFTRWVGGPGGDTFGTAPPGVLERYLDSLKAAQPPATTVDDRA</sequence>
<organism evidence="1 2">
    <name type="scientific">Amycolatopsis echigonensis</name>
    <dbReference type="NCBI Taxonomy" id="2576905"/>
    <lineage>
        <taxon>Bacteria</taxon>
        <taxon>Bacillati</taxon>
        <taxon>Actinomycetota</taxon>
        <taxon>Actinomycetes</taxon>
        <taxon>Pseudonocardiales</taxon>
        <taxon>Pseudonocardiaceae</taxon>
        <taxon>Amycolatopsis</taxon>
    </lineage>
</organism>
<proteinExistence type="predicted"/>
<dbReference type="RefSeq" id="WP_183127560.1">
    <property type="nucleotide sequence ID" value="NZ_JACJHR010000135.1"/>
</dbReference>
<evidence type="ECO:0000313" key="1">
    <source>
        <dbReference type="EMBL" id="MBB2506005.1"/>
    </source>
</evidence>
<reference evidence="1 2" key="1">
    <citation type="submission" date="2020-08" db="EMBL/GenBank/DDBJ databases">
        <title>Amycolatopsis echigonensis JCM 21831.</title>
        <authorList>
            <person name="Tedsree N."/>
            <person name="Kuncharoen N."/>
            <person name="Likhitwitayawuid K."/>
            <person name="Tanasupawat S."/>
        </authorList>
    </citation>
    <scope>NUCLEOTIDE SEQUENCE [LARGE SCALE GENOMIC DNA]</scope>
    <source>
        <strain evidence="1 2">JCM 21831</strain>
    </source>
</reference>
<dbReference type="AlphaFoldDB" id="A0A8E1W892"/>
<name>A0A8E1W892_9PSEU</name>
<accession>A0A8E1W892</accession>
<dbReference type="EMBL" id="JACJHR010000135">
    <property type="protein sequence ID" value="MBB2506005.1"/>
    <property type="molecule type" value="Genomic_DNA"/>
</dbReference>